<evidence type="ECO:0000313" key="2">
    <source>
        <dbReference type="EMBL" id="KYQ93320.1"/>
    </source>
</evidence>
<protein>
    <recommendedName>
        <fullName evidence="4">Trm112p-like protein</fullName>
    </recommendedName>
</protein>
<evidence type="ECO:0000313" key="3">
    <source>
        <dbReference type="Proteomes" id="UP000076078"/>
    </source>
</evidence>
<dbReference type="InterPro" id="IPR039127">
    <property type="entry name" value="Trm112"/>
</dbReference>
<dbReference type="GO" id="GO:0030488">
    <property type="term" value="P:tRNA methylation"/>
    <property type="evidence" value="ECO:0007669"/>
    <property type="project" value="TreeGrafter"/>
</dbReference>
<gene>
    <name evidence="2" type="ORF">DLAC_05988</name>
</gene>
<accession>A0A151ZHG4</accession>
<dbReference type="OrthoDB" id="2187549at2759"/>
<dbReference type="FunCoup" id="A0A151ZHG4">
    <property type="interactions" value="698"/>
</dbReference>
<sequence>MKILTYNMMSCSKKQCVGKGHPLKLDCTESQTLTQDFQLEFIKNMIPRLDWDGIRAVAPMFNINLGDNIEGQLENEEFLKNLFKLVVNTKIIKGKLTCPSCNREYFIENGIPNMLLREDEIYQDIKE</sequence>
<proteinExistence type="inferred from homology"/>
<dbReference type="Gene3D" id="2.20.25.10">
    <property type="match status" value="1"/>
</dbReference>
<dbReference type="GO" id="GO:0070476">
    <property type="term" value="P:rRNA (guanine-N7)-methylation"/>
    <property type="evidence" value="ECO:0007669"/>
    <property type="project" value="TreeGrafter"/>
</dbReference>
<evidence type="ECO:0008006" key="4">
    <source>
        <dbReference type="Google" id="ProtNLM"/>
    </source>
</evidence>
<dbReference type="SUPFAM" id="SSF158997">
    <property type="entry name" value="Trm112p-like"/>
    <property type="match status" value="1"/>
</dbReference>
<comment type="caution">
    <text evidence="2">The sequence shown here is derived from an EMBL/GenBank/DDBJ whole genome shotgun (WGS) entry which is preliminary data.</text>
</comment>
<dbReference type="AlphaFoldDB" id="A0A151ZHG4"/>
<dbReference type="Proteomes" id="UP000076078">
    <property type="component" value="Unassembled WGS sequence"/>
</dbReference>
<dbReference type="STRING" id="361077.A0A151ZHG4"/>
<keyword evidence="3" id="KW-1185">Reference proteome</keyword>
<dbReference type="InParanoid" id="A0A151ZHG4"/>
<reference evidence="2 3" key="1">
    <citation type="submission" date="2015-12" db="EMBL/GenBank/DDBJ databases">
        <title>Dictyostelia acquired genes for synthesis and detection of signals that induce cell-type specialization by lateral gene transfer from prokaryotes.</title>
        <authorList>
            <person name="Gloeckner G."/>
            <person name="Schaap P."/>
        </authorList>
    </citation>
    <scope>NUCLEOTIDE SEQUENCE [LARGE SCALE GENOMIC DNA]</scope>
    <source>
        <strain evidence="2 3">TK</strain>
    </source>
</reference>
<name>A0A151ZHG4_TIELA</name>
<dbReference type="PANTHER" id="PTHR12773:SF0">
    <property type="entry name" value="MULTIFUNCTIONAL METHYLTRANSFERASE SUBUNIT TRM112-LIKE PROTEIN"/>
    <property type="match status" value="1"/>
</dbReference>
<dbReference type="GO" id="GO:0046982">
    <property type="term" value="F:protein heterodimerization activity"/>
    <property type="evidence" value="ECO:0007669"/>
    <property type="project" value="InterPro"/>
</dbReference>
<evidence type="ECO:0000256" key="1">
    <source>
        <dbReference type="ARBA" id="ARBA00007980"/>
    </source>
</evidence>
<organism evidence="2 3">
    <name type="scientific">Tieghemostelium lacteum</name>
    <name type="common">Slime mold</name>
    <name type="synonym">Dictyostelium lacteum</name>
    <dbReference type="NCBI Taxonomy" id="361077"/>
    <lineage>
        <taxon>Eukaryota</taxon>
        <taxon>Amoebozoa</taxon>
        <taxon>Evosea</taxon>
        <taxon>Eumycetozoa</taxon>
        <taxon>Dictyostelia</taxon>
        <taxon>Dictyosteliales</taxon>
        <taxon>Raperosteliaceae</taxon>
        <taxon>Tieghemostelium</taxon>
    </lineage>
</organism>
<dbReference type="Pfam" id="PF03966">
    <property type="entry name" value="Trm112p"/>
    <property type="match status" value="1"/>
</dbReference>
<comment type="similarity">
    <text evidence="1">Belongs to the TRM112 family.</text>
</comment>
<dbReference type="InterPro" id="IPR005651">
    <property type="entry name" value="Trm112-like"/>
</dbReference>
<dbReference type="OMA" id="NMLTSKC"/>
<dbReference type="EMBL" id="LODT01000028">
    <property type="protein sequence ID" value="KYQ93320.1"/>
    <property type="molecule type" value="Genomic_DNA"/>
</dbReference>
<dbReference type="PANTHER" id="PTHR12773">
    <property type="entry name" value="UPF0315 PROTEIN-RELATED"/>
    <property type="match status" value="1"/>
</dbReference>